<gene>
    <name evidence="1" type="primary">023R</name>
    <name evidence="1" type="ORF">IIV25_023R</name>
</gene>
<dbReference type="Proteomes" id="UP000097612">
    <property type="component" value="Segment"/>
</dbReference>
<dbReference type="OrthoDB" id="20814at10239"/>
<dbReference type="RefSeq" id="YP_009010556.1">
    <property type="nucleotide sequence ID" value="NC_023613.1"/>
</dbReference>
<keyword evidence="2" id="KW-1185">Reference proteome</keyword>
<sequence length="154" mass="17529">MEEEDDIYENQVEFLAERNAWDRIGGADIGLGLGGAINLKKSGYTNSEKFKLIALATINIINDQDTDRTLSLPEITHLLSLADKVPDFEYKNPSAFVMGYLVASQSDYQRITINQDVLNDIIQINKDIEDQLFSKIEDVDIVRYTRLCLLNKLR</sequence>
<evidence type="ECO:0000313" key="1">
    <source>
        <dbReference type="EMBL" id="CCV02041.1"/>
    </source>
</evidence>
<reference evidence="1 2" key="1">
    <citation type="journal article" date="2013" name="Arch. Virol.">
        <title>Complete genome sequence of invertebrate iridovirus IIV-25 isolated from a blackfly larva.</title>
        <authorList>
            <person name="Piegu B."/>
            <person name="Guizard S."/>
            <person name="Spears T."/>
            <person name="Cruaud C."/>
            <person name="Couloux A."/>
            <person name="Bideshi D.K."/>
            <person name="Federici B.A."/>
            <person name="Bigot Y."/>
        </authorList>
    </citation>
    <scope>NUCLEOTIDE SEQUENCE [LARGE SCALE GENOMIC DNA]</scope>
</reference>
<dbReference type="KEGG" id="vg:18501395"/>
<dbReference type="InterPro" id="IPR043907">
    <property type="entry name" value="DUF5770"/>
</dbReference>
<name>W8W215_9VIRU</name>
<protein>
    <submittedName>
        <fullName evidence="1">Uncharacterized protein</fullName>
    </submittedName>
</protein>
<dbReference type="GeneID" id="18501395"/>
<accession>W8W215</accession>
<organism evidence="1 2">
    <name type="scientific">Invertebrate iridovirus 25</name>
    <dbReference type="NCBI Taxonomy" id="1301280"/>
    <lineage>
        <taxon>Viruses</taxon>
        <taxon>Varidnaviria</taxon>
        <taxon>Bamfordvirae</taxon>
        <taxon>Nucleocytoviricota</taxon>
        <taxon>Megaviricetes</taxon>
        <taxon>Pimascovirales</taxon>
        <taxon>Pimascovirales incertae sedis</taxon>
        <taxon>Iridoviridae</taxon>
        <taxon>Betairidovirinae</taxon>
        <taxon>Chloriridovirus</taxon>
        <taxon>Chloriridovirus simulium2</taxon>
    </lineage>
</organism>
<proteinExistence type="predicted"/>
<dbReference type="EMBL" id="HF920635">
    <property type="protein sequence ID" value="CCV02041.1"/>
    <property type="molecule type" value="Genomic_DNA"/>
</dbReference>
<evidence type="ECO:0000313" key="2">
    <source>
        <dbReference type="Proteomes" id="UP000097612"/>
    </source>
</evidence>
<dbReference type="Pfam" id="PF19074">
    <property type="entry name" value="DUF5770"/>
    <property type="match status" value="1"/>
</dbReference>